<dbReference type="RefSeq" id="XP_042923602.1">
    <property type="nucleotide sequence ID" value="XM_043062895.1"/>
</dbReference>
<evidence type="ECO:0008006" key="7">
    <source>
        <dbReference type="Google" id="ProtNLM"/>
    </source>
</evidence>
<dbReference type="PANTHER" id="PTHR46759:SF1">
    <property type="entry name" value="LEUCINE-RICH REPEAT-CONTAINING PROTEIN 72"/>
    <property type="match status" value="1"/>
</dbReference>
<dbReference type="PDB" id="7SQC">
    <property type="method" value="EM"/>
    <property type="resolution" value="3.80 A"/>
    <property type="chains" value="U0/U1=1-401"/>
</dbReference>
<dbReference type="SMART" id="SM00365">
    <property type="entry name" value="LRR_SD22"/>
    <property type="match status" value="2"/>
</dbReference>
<dbReference type="InterPro" id="IPR032675">
    <property type="entry name" value="LRR_dom_sf"/>
</dbReference>
<reference evidence="3 4" key="1">
    <citation type="journal article" date="2007" name="Science">
        <title>The Chlamydomonas genome reveals the evolution of key animal and plant functions.</title>
        <authorList>
            <person name="Merchant S.S."/>
            <person name="Prochnik S.E."/>
            <person name="Vallon O."/>
            <person name="Harris E.H."/>
            <person name="Karpowicz S.J."/>
            <person name="Witman G.B."/>
            <person name="Terry A."/>
            <person name="Salamov A."/>
            <person name="Fritz-Laylin L.K."/>
            <person name="Marechal-Drouard L."/>
            <person name="Marshall W.F."/>
            <person name="Qu L.H."/>
            <person name="Nelson D.R."/>
            <person name="Sanderfoot A.A."/>
            <person name="Spalding M.H."/>
            <person name="Kapitonov V.V."/>
            <person name="Ren Q."/>
            <person name="Ferris P."/>
            <person name="Lindquist E."/>
            <person name="Shapiro H."/>
            <person name="Lucas S.M."/>
            <person name="Grimwood J."/>
            <person name="Schmutz J."/>
            <person name="Cardol P."/>
            <person name="Cerutti H."/>
            <person name="Chanfreau G."/>
            <person name="Chen C.L."/>
            <person name="Cognat V."/>
            <person name="Croft M.T."/>
            <person name="Dent R."/>
            <person name="Dutcher S."/>
            <person name="Fernandez E."/>
            <person name="Fukuzawa H."/>
            <person name="Gonzalez-Ballester D."/>
            <person name="Gonzalez-Halphen D."/>
            <person name="Hallmann A."/>
            <person name="Hanikenne M."/>
            <person name="Hippler M."/>
            <person name="Inwood W."/>
            <person name="Jabbari K."/>
            <person name="Kalanon M."/>
            <person name="Kuras R."/>
            <person name="Lefebvre P.A."/>
            <person name="Lemaire S.D."/>
            <person name="Lobanov A.V."/>
            <person name="Lohr M."/>
            <person name="Manuell A."/>
            <person name="Meier I."/>
            <person name="Mets L."/>
            <person name="Mittag M."/>
            <person name="Mittelmeier T."/>
            <person name="Moroney J.V."/>
            <person name="Moseley J."/>
            <person name="Napoli C."/>
            <person name="Nedelcu A.M."/>
            <person name="Niyogi K."/>
            <person name="Novoselov S.V."/>
            <person name="Paulsen I.T."/>
            <person name="Pazour G."/>
            <person name="Purton S."/>
            <person name="Ral J.P."/>
            <person name="Riano-Pachon D.M."/>
            <person name="Riekhof W."/>
            <person name="Rymarquis L."/>
            <person name="Schroda M."/>
            <person name="Stern D."/>
            <person name="Umen J."/>
            <person name="Willows R."/>
            <person name="Wilson N."/>
            <person name="Zimmer S.L."/>
            <person name="Allmer J."/>
            <person name="Balk J."/>
            <person name="Bisova K."/>
            <person name="Chen C.J."/>
            <person name="Elias M."/>
            <person name="Gendler K."/>
            <person name="Hauser C."/>
            <person name="Lamb M.R."/>
            <person name="Ledford H."/>
            <person name="Long J.C."/>
            <person name="Minagawa J."/>
            <person name="Page M.D."/>
            <person name="Pan J."/>
            <person name="Pootakham W."/>
            <person name="Roje S."/>
            <person name="Rose A."/>
            <person name="Stahlberg E."/>
            <person name="Terauchi A.M."/>
            <person name="Yang P."/>
            <person name="Ball S."/>
            <person name="Bowler C."/>
            <person name="Dieckmann C.L."/>
            <person name="Gladyshev V.N."/>
            <person name="Green P."/>
            <person name="Jorgensen R."/>
            <person name="Mayfield S."/>
            <person name="Mueller-Roeber B."/>
            <person name="Rajamani S."/>
            <person name="Sayre R.T."/>
            <person name="Brokstein P."/>
            <person name="Dubchak I."/>
            <person name="Goodstein D."/>
            <person name="Hornick L."/>
            <person name="Huang Y.W."/>
            <person name="Jhaveri J."/>
            <person name="Luo Y."/>
            <person name="Martinez D."/>
            <person name="Ngau W.C."/>
            <person name="Otillar B."/>
            <person name="Poliakov A."/>
            <person name="Porter A."/>
            <person name="Szajkowski L."/>
            <person name="Werner G."/>
            <person name="Zhou K."/>
            <person name="Grigoriev I.V."/>
            <person name="Rokhsar D.S."/>
            <person name="Grossman A.R."/>
        </authorList>
    </citation>
    <scope>NUCLEOTIDE SEQUENCE [LARGE SCALE GENOMIC DNA]</scope>
    <source>
        <strain evidence="4">CC-503</strain>
    </source>
</reference>
<dbReference type="PANTHER" id="PTHR46759">
    <property type="entry name" value="LEUCINE-RICH REPEAT-CONTAINING PROTEIN 72"/>
    <property type="match status" value="1"/>
</dbReference>
<dbReference type="KEGG" id="cre:CHLRE_06g268650v5"/>
<evidence type="ECO:0007829" key="5">
    <source>
        <dbReference type="PDB" id="7N6G"/>
    </source>
</evidence>
<dbReference type="Gene3D" id="3.80.10.10">
    <property type="entry name" value="Ribonuclease Inhibitor"/>
    <property type="match status" value="1"/>
</dbReference>
<dbReference type="STRING" id="3055.A0A2K3DN67"/>
<dbReference type="EMBL" id="CM008967">
    <property type="protein sequence ID" value="PNW81975.1"/>
    <property type="molecule type" value="Genomic_DNA"/>
</dbReference>
<dbReference type="InterPro" id="IPR001611">
    <property type="entry name" value="Leu-rich_rpt"/>
</dbReference>
<dbReference type="EMDB" id="EMD-25381"/>
<dbReference type="AlphaFoldDB" id="A0A2K3DN67"/>
<dbReference type="Pfam" id="PF14580">
    <property type="entry name" value="LRR_9"/>
    <property type="match status" value="1"/>
</dbReference>
<dbReference type="EMDB" id="EMD-24207"/>
<dbReference type="PDB" id="7N6G">
    <property type="method" value="EM"/>
    <property type="resolution" value="3.60 A"/>
    <property type="chains" value="3L=1-401"/>
</dbReference>
<protein>
    <recommendedName>
        <fullName evidence="7">Flagellar associated protein</fullName>
    </recommendedName>
</protein>
<evidence type="ECO:0007829" key="6">
    <source>
        <dbReference type="PDB" id="7SQC"/>
    </source>
</evidence>
<evidence type="ECO:0000313" key="3">
    <source>
        <dbReference type="EMBL" id="PNW81975.1"/>
    </source>
</evidence>
<evidence type="ECO:0000313" key="4">
    <source>
        <dbReference type="Proteomes" id="UP000006906"/>
    </source>
</evidence>
<dbReference type="PROSITE" id="PS51450">
    <property type="entry name" value="LRR"/>
    <property type="match status" value="2"/>
</dbReference>
<evidence type="ECO:0000256" key="1">
    <source>
        <dbReference type="ARBA" id="ARBA00004430"/>
    </source>
</evidence>
<dbReference type="SMR" id="A0A2K3DN67"/>
<reference evidence="5" key="2">
    <citation type="journal article" date="2022" name="Nat. Struct. Mol. Biol.">
        <title>Cryo-EM structure of an active central apparatus.</title>
        <authorList>
            <person name="Han L."/>
            <person name="Rao Q."/>
            <person name="Yang R."/>
            <person name="Wang Y."/>
            <person name="Chai P."/>
            <person name="Xiong Y."/>
            <person name="Zhang K."/>
        </authorList>
    </citation>
    <scope>STRUCTURE BY ELECTRON MICROSCOPY (3.60 ANGSTROMS)</scope>
</reference>
<organism evidence="3 4">
    <name type="scientific">Chlamydomonas reinhardtii</name>
    <name type="common">Chlamydomonas smithii</name>
    <dbReference type="NCBI Taxonomy" id="3055"/>
    <lineage>
        <taxon>Eukaryota</taxon>
        <taxon>Viridiplantae</taxon>
        <taxon>Chlorophyta</taxon>
        <taxon>core chlorophytes</taxon>
        <taxon>Chlorophyceae</taxon>
        <taxon>CS clade</taxon>
        <taxon>Chlamydomonadales</taxon>
        <taxon>Chlamydomonadaceae</taxon>
        <taxon>Chlamydomonas</taxon>
    </lineage>
</organism>
<keyword evidence="5 6" id="KW-0002">3D-structure</keyword>
<reference evidence="6" key="3">
    <citation type="journal article" date="2022" name="Nat. Struct. Mol. Biol.">
        <title>Ciliary central apparatus structure reveals mechanisms of microtubule patterning.</title>
        <authorList>
            <person name="Gui M."/>
            <person name="Wang X."/>
            <person name="Dutcher S.K."/>
            <person name="Brown A."/>
            <person name="Zhang R."/>
        </authorList>
    </citation>
    <scope>STRUCTURE BY ELECTRON MICROSCOPY (3.80 ANGSTROMS)</scope>
</reference>
<dbReference type="Gramene" id="PNW81975">
    <property type="protein sequence ID" value="PNW81975"/>
    <property type="gene ID" value="CHLRE_06g268650v5"/>
</dbReference>
<dbReference type="InterPro" id="IPR042655">
    <property type="entry name" value="LRC72"/>
</dbReference>
<proteinExistence type="evidence at protein level"/>
<dbReference type="GO" id="GO:0005930">
    <property type="term" value="C:axoneme"/>
    <property type="evidence" value="ECO:0007669"/>
    <property type="project" value="UniProtKB-SubCell"/>
</dbReference>
<keyword evidence="4" id="KW-1185">Reference proteome</keyword>
<dbReference type="GeneID" id="5721888"/>
<gene>
    <name evidence="3" type="ORF">CHLRE_06g268650v5</name>
</gene>
<dbReference type="OrthoDB" id="1517790at2759"/>
<dbReference type="ExpressionAtlas" id="A0A2K3DN67">
    <property type="expression patterns" value="baseline and differential"/>
</dbReference>
<sequence>MASVVSEPHKELVGGGENAIYIKECTELHLGSKGIEKLRGFEVFVNLESLWLNGNKLKKLNNLDAQTRLKALYAQDNQICTLKGSLEHFKFLETLDLSNNQLRDLDKQIKVLEKFKFIKELNLKGNPLCEEPDYRLIVIHRMPALKVLDQHVITALERRKAEGLIGGDVATLTVAFGKRLPPYDPAWDEKVPERSALEQQMSKEAATIRDTLRHEAYMKERGMFLHDPHPQAPRGSSLPPNAGTVRAMQIWRQQLEATGQHVSQSGSAPASPAYGGADRSSPAGTTGRGGGVGSSAQGGRLRHTSGSGRGASLSPSPNRTGGLAGTGAGAGGEGPYTSKDKLVLYTLRSGSDPLATGPAAATLTRPPPGTIKFEAEEYQQFLTTRAAGAGGWQVGKTMVPL</sequence>
<feature type="region of interest" description="Disordered" evidence="2">
    <location>
        <begin position="257"/>
        <end position="336"/>
    </location>
</feature>
<name>A0A2K3DN67_CHLRE</name>
<dbReference type="InParanoid" id="A0A2K3DN67"/>
<comment type="subcellular location">
    <subcellularLocation>
        <location evidence="1">Cytoplasm</location>
        <location evidence="1">Cytoskeleton</location>
        <location evidence="1">Cilium axoneme</location>
    </subcellularLocation>
</comment>
<feature type="compositionally biased region" description="Gly residues" evidence="2">
    <location>
        <begin position="322"/>
        <end position="334"/>
    </location>
</feature>
<dbReference type="SUPFAM" id="SSF52058">
    <property type="entry name" value="L domain-like"/>
    <property type="match status" value="1"/>
</dbReference>
<dbReference type="Proteomes" id="UP000006906">
    <property type="component" value="Chromosome 6"/>
</dbReference>
<feature type="compositionally biased region" description="Low complexity" evidence="2">
    <location>
        <begin position="263"/>
        <end position="277"/>
    </location>
</feature>
<accession>A0A2K3DN67</accession>
<evidence type="ECO:0000256" key="2">
    <source>
        <dbReference type="SAM" id="MobiDB-lite"/>
    </source>
</evidence>